<keyword evidence="3 6" id="KW-0808">Transferase</keyword>
<reference evidence="7 8" key="1">
    <citation type="journal article" date="2020" name="Cell Host Microbe">
        <title>Functional and Genomic Variation between Human-Derived Isolates of Lachnospiraceae Reveals Inter- and Intra-Species Diversity.</title>
        <authorList>
            <person name="Sorbara M.T."/>
            <person name="Littmann E.R."/>
            <person name="Fontana E."/>
            <person name="Moody T.U."/>
            <person name="Kohout C.E."/>
            <person name="Gjonbalaj M."/>
            <person name="Eaton V."/>
            <person name="Seok R."/>
            <person name="Leiner I.M."/>
            <person name="Pamer E.G."/>
        </authorList>
    </citation>
    <scope>NUCLEOTIDE SEQUENCE [LARGE SCALE GENOMIC DNA]</scope>
    <source>
        <strain evidence="6 7">MSK.17.11</strain>
        <strain evidence="5 8">MSK.17.38</strain>
    </source>
</reference>
<comment type="caution">
    <text evidence="6">The sequence shown here is derived from an EMBL/GenBank/DDBJ whole genome shotgun (WGS) entry which is preliminary data.</text>
</comment>
<reference evidence="6" key="2">
    <citation type="submission" date="2020-02" db="EMBL/GenBank/DDBJ databases">
        <authorList>
            <person name="Littmann E."/>
            <person name="Sorbara M."/>
        </authorList>
    </citation>
    <scope>NUCLEOTIDE SEQUENCE</scope>
    <source>
        <strain evidence="6">MSK.17.11</strain>
        <strain evidence="5">MSK.17.38</strain>
    </source>
</reference>
<name>A0A850HH51_9FIRM</name>
<evidence type="ECO:0000313" key="5">
    <source>
        <dbReference type="EMBL" id="NSK14132.1"/>
    </source>
</evidence>
<dbReference type="RefSeq" id="WP_173814429.1">
    <property type="nucleotide sequence ID" value="NZ_JAAITX010000002.1"/>
</dbReference>
<accession>A0A850HH51</accession>
<dbReference type="SUPFAM" id="SSF53448">
    <property type="entry name" value="Nucleotide-diphospho-sugar transferases"/>
    <property type="match status" value="1"/>
</dbReference>
<dbReference type="EMBL" id="JAAIUO010000002">
    <property type="protein sequence ID" value="NSK14132.1"/>
    <property type="molecule type" value="Genomic_DNA"/>
</dbReference>
<feature type="domain" description="Glycosyltransferase 2-like" evidence="4">
    <location>
        <begin position="5"/>
        <end position="161"/>
    </location>
</feature>
<comment type="similarity">
    <text evidence="1">Belongs to the glycosyltransferase 2 family.</text>
</comment>
<gene>
    <name evidence="6" type="ORF">G5A66_03750</name>
    <name evidence="5" type="ORF">G5A75_04450</name>
</gene>
<evidence type="ECO:0000256" key="1">
    <source>
        <dbReference type="ARBA" id="ARBA00006739"/>
    </source>
</evidence>
<keyword evidence="2" id="KW-0328">Glycosyltransferase</keyword>
<dbReference type="Pfam" id="PF00535">
    <property type="entry name" value="Glycos_transf_2"/>
    <property type="match status" value="1"/>
</dbReference>
<dbReference type="InterPro" id="IPR050834">
    <property type="entry name" value="Glycosyltransf_2"/>
</dbReference>
<evidence type="ECO:0000256" key="2">
    <source>
        <dbReference type="ARBA" id="ARBA00022676"/>
    </source>
</evidence>
<dbReference type="Gene3D" id="3.90.550.10">
    <property type="entry name" value="Spore Coat Polysaccharide Biosynthesis Protein SpsA, Chain A"/>
    <property type="match status" value="1"/>
</dbReference>
<dbReference type="AlphaFoldDB" id="A0A850HH51"/>
<dbReference type="EMBL" id="JAAITX010000002">
    <property type="protein sequence ID" value="NVH57781.1"/>
    <property type="molecule type" value="Genomic_DNA"/>
</dbReference>
<evidence type="ECO:0000313" key="7">
    <source>
        <dbReference type="Proteomes" id="UP000528555"/>
    </source>
</evidence>
<dbReference type="InterPro" id="IPR029044">
    <property type="entry name" value="Nucleotide-diphossugar_trans"/>
</dbReference>
<dbReference type="PANTHER" id="PTHR43685">
    <property type="entry name" value="GLYCOSYLTRANSFERASE"/>
    <property type="match status" value="1"/>
</dbReference>
<dbReference type="PANTHER" id="PTHR43685:SF5">
    <property type="entry name" value="GLYCOSYLTRANSFERASE EPSE-RELATED"/>
    <property type="match status" value="1"/>
</dbReference>
<protein>
    <submittedName>
        <fullName evidence="6">Glycosyltransferase</fullName>
    </submittedName>
</protein>
<evidence type="ECO:0000313" key="8">
    <source>
        <dbReference type="Proteomes" id="UP000701680"/>
    </source>
</evidence>
<dbReference type="GO" id="GO:0016757">
    <property type="term" value="F:glycosyltransferase activity"/>
    <property type="evidence" value="ECO:0007669"/>
    <property type="project" value="UniProtKB-KW"/>
</dbReference>
<proteinExistence type="inferred from homology"/>
<dbReference type="Proteomes" id="UP000528555">
    <property type="component" value="Unassembled WGS sequence"/>
</dbReference>
<dbReference type="Proteomes" id="UP000701680">
    <property type="component" value="Unassembled WGS sequence"/>
</dbReference>
<evidence type="ECO:0000313" key="6">
    <source>
        <dbReference type="EMBL" id="NVH57781.1"/>
    </source>
</evidence>
<keyword evidence="7" id="KW-1185">Reference proteome</keyword>
<dbReference type="InterPro" id="IPR001173">
    <property type="entry name" value="Glyco_trans_2-like"/>
</dbReference>
<organism evidence="6 7">
    <name type="scientific">Dorea phocaeensis</name>
    <dbReference type="NCBI Taxonomy" id="2040291"/>
    <lineage>
        <taxon>Bacteria</taxon>
        <taxon>Bacillati</taxon>
        <taxon>Bacillota</taxon>
        <taxon>Clostridia</taxon>
        <taxon>Lachnospirales</taxon>
        <taxon>Lachnospiraceae</taxon>
        <taxon>Dorea</taxon>
    </lineage>
</organism>
<evidence type="ECO:0000256" key="3">
    <source>
        <dbReference type="ARBA" id="ARBA00022679"/>
    </source>
</evidence>
<evidence type="ECO:0000259" key="4">
    <source>
        <dbReference type="Pfam" id="PF00535"/>
    </source>
</evidence>
<sequence length="284" mass="32864">MAKVSVWLTSYNHGELLRESIESVLNQTYQDFEFIIVDDCSTDHSQEIIKEYVEKYPRIKAILHEKNIGRGGLAEALEDLEGDYVAILHGDDKWNEKKLEAQVAVLDSRPEVAACFTGVTVIDDDGNAYVGNHAYANVFSMENKSRYEWLRYFFDRGNCLCHPSLLIRKEVYTKYQLFASGLNSLPDLSQWIKVCFHAEIYIVPEKLTYFRVHQDESNESGETAGKQKRLFLEEYFLYKEYLKIKDVDTLLKIFPEGAQYVINGQCTIEYALAQLFYEGFSRCS</sequence>